<organism evidence="6 7">
    <name type="scientific">Sulfurospirillum cavolei</name>
    <dbReference type="NCBI Taxonomy" id="366522"/>
    <lineage>
        <taxon>Bacteria</taxon>
        <taxon>Pseudomonadati</taxon>
        <taxon>Campylobacterota</taxon>
        <taxon>Epsilonproteobacteria</taxon>
        <taxon>Campylobacterales</taxon>
        <taxon>Sulfurospirillaceae</taxon>
        <taxon>Sulfurospirillum</taxon>
    </lineage>
</organism>
<reference evidence="6 7" key="1">
    <citation type="journal article" date="2017" name="Front. Microbiol.">
        <title>Comparative Genomic Analysis of the Class Epsilonproteobacteria and Proposed Reclassification to Epsilonbacteraeota (phyl. nov.).</title>
        <authorList>
            <person name="Waite D.W."/>
            <person name="Vanwonterghem I."/>
            <person name="Rinke C."/>
            <person name="Parks D.H."/>
            <person name="Zhang Y."/>
            <person name="Takai K."/>
            <person name="Sievert S.M."/>
            <person name="Simon J."/>
            <person name="Campbell B.J."/>
            <person name="Hanson T.E."/>
            <person name="Woyke T."/>
            <person name="Klotz M.G."/>
            <person name="Hugenholtz P."/>
        </authorList>
    </citation>
    <scope>NUCLEOTIDE SEQUENCE [LARGE SCALE GENOMIC DNA]</scope>
    <source>
        <strain evidence="6">UBA11420</strain>
    </source>
</reference>
<comment type="pathway">
    <text evidence="4">Lipid metabolism; fatty acid biosynthesis.</text>
</comment>
<dbReference type="Proteomes" id="UP000231638">
    <property type="component" value="Unassembled WGS sequence"/>
</dbReference>
<proteinExistence type="predicted"/>
<dbReference type="Gene3D" id="2.40.50.100">
    <property type="match status" value="1"/>
</dbReference>
<name>A0A2D3W5P6_9BACT</name>
<dbReference type="STRING" id="366522.GCA_001548055_00123"/>
<dbReference type="UniPathway" id="UPA00094"/>
<dbReference type="Pfam" id="PF00364">
    <property type="entry name" value="Biotin_lipoyl"/>
    <property type="match status" value="1"/>
</dbReference>
<evidence type="ECO:0000313" key="6">
    <source>
        <dbReference type="EMBL" id="DAB36682.1"/>
    </source>
</evidence>
<comment type="caution">
    <text evidence="6">The sequence shown here is derived from an EMBL/GenBank/DDBJ whole genome shotgun (WGS) entry which is preliminary data.</text>
</comment>
<comment type="function">
    <text evidence="1 4">This protein is a component of the acetyl coenzyme A carboxylase complex; first, biotin carboxylase catalyzes the carboxylation of the carrier protein and then the transcarboxylase transfers the carboxyl group to form malonyl-CoA.</text>
</comment>
<keyword evidence="4" id="KW-0275">Fatty acid biosynthesis</keyword>
<evidence type="ECO:0000259" key="5">
    <source>
        <dbReference type="PROSITE" id="PS50968"/>
    </source>
</evidence>
<keyword evidence="3 4" id="KW-0092">Biotin</keyword>
<feature type="domain" description="Lipoyl-binding" evidence="5">
    <location>
        <begin position="82"/>
        <end position="158"/>
    </location>
</feature>
<keyword evidence="4" id="KW-0276">Fatty acid metabolism</keyword>
<keyword evidence="4" id="KW-0443">Lipid metabolism</keyword>
<dbReference type="PANTHER" id="PTHR45266:SF3">
    <property type="entry name" value="OXALOACETATE DECARBOXYLASE ALPHA CHAIN"/>
    <property type="match status" value="1"/>
</dbReference>
<dbReference type="GO" id="GO:0003989">
    <property type="term" value="F:acetyl-CoA carboxylase activity"/>
    <property type="evidence" value="ECO:0007669"/>
    <property type="project" value="InterPro"/>
</dbReference>
<evidence type="ECO:0000313" key="7">
    <source>
        <dbReference type="Proteomes" id="UP000231638"/>
    </source>
</evidence>
<sequence>MDKNEIRELMRIFDKSDITKLKIKEGDFSIELQKGFESNVSYASAPAPMMPMPATMPQVAPVVAASAPAMGGEASINAAPSGLNIKSPMVGTFYKSPSPGAAPFAKIGDVIRKGQPIAIIEAMKIMNELEAEFDCKILDILVEDGQPVEFDMPIFLVEKV</sequence>
<evidence type="ECO:0000256" key="1">
    <source>
        <dbReference type="ARBA" id="ARBA00003761"/>
    </source>
</evidence>
<dbReference type="PANTHER" id="PTHR45266">
    <property type="entry name" value="OXALOACETATE DECARBOXYLASE ALPHA CHAIN"/>
    <property type="match status" value="1"/>
</dbReference>
<evidence type="ECO:0000256" key="3">
    <source>
        <dbReference type="ARBA" id="ARBA00023267"/>
    </source>
</evidence>
<dbReference type="InterPro" id="IPR000089">
    <property type="entry name" value="Biotin_lipoyl"/>
</dbReference>
<evidence type="ECO:0000256" key="2">
    <source>
        <dbReference type="ARBA" id="ARBA00017562"/>
    </source>
</evidence>
<protein>
    <recommendedName>
        <fullName evidence="2 4">Biotin carboxyl carrier protein of acetyl-CoA carboxylase</fullName>
    </recommendedName>
</protein>
<dbReference type="PRINTS" id="PR01071">
    <property type="entry name" value="ACOABIOTINCC"/>
</dbReference>
<accession>A0A2D3W5P6</accession>
<dbReference type="SUPFAM" id="SSF51230">
    <property type="entry name" value="Single hybrid motif"/>
    <property type="match status" value="1"/>
</dbReference>
<dbReference type="InterPro" id="IPR050709">
    <property type="entry name" value="Biotin_Carboxyl_Carrier/Decarb"/>
</dbReference>
<dbReference type="InterPro" id="IPR001249">
    <property type="entry name" value="AcCoA_biotinCC"/>
</dbReference>
<dbReference type="AlphaFoldDB" id="A0A2D3W5P6"/>
<dbReference type="GO" id="GO:0009317">
    <property type="term" value="C:acetyl-CoA carboxylase complex"/>
    <property type="evidence" value="ECO:0007669"/>
    <property type="project" value="InterPro"/>
</dbReference>
<dbReference type="PROSITE" id="PS50968">
    <property type="entry name" value="BIOTINYL_LIPOYL"/>
    <property type="match status" value="1"/>
</dbReference>
<dbReference type="EMBL" id="DLUG01000096">
    <property type="protein sequence ID" value="DAB36682.1"/>
    <property type="molecule type" value="Genomic_DNA"/>
</dbReference>
<keyword evidence="4" id="KW-0444">Lipid biosynthesis</keyword>
<dbReference type="CDD" id="cd06850">
    <property type="entry name" value="biotinyl_domain"/>
    <property type="match status" value="1"/>
</dbReference>
<gene>
    <name evidence="6" type="primary">accB</name>
    <name evidence="6" type="ORF">CFH80_03580</name>
</gene>
<dbReference type="GO" id="GO:0006633">
    <property type="term" value="P:fatty acid biosynthetic process"/>
    <property type="evidence" value="ECO:0007669"/>
    <property type="project" value="UniProtKB-UniPathway"/>
</dbReference>
<evidence type="ECO:0000256" key="4">
    <source>
        <dbReference type="RuleBase" id="RU364072"/>
    </source>
</evidence>
<dbReference type="NCBIfam" id="TIGR00531">
    <property type="entry name" value="BCCP"/>
    <property type="match status" value="1"/>
</dbReference>
<dbReference type="InterPro" id="IPR011053">
    <property type="entry name" value="Single_hybrid_motif"/>
</dbReference>